<dbReference type="PATRIC" id="fig|280505.15.peg.3175"/>
<proteinExistence type="predicted"/>
<name>A0A0S2IUX0_LEPBO</name>
<dbReference type="AlphaFoldDB" id="A0A0S2IUX0"/>
<dbReference type="EMBL" id="CP012029">
    <property type="protein sequence ID" value="ALO27454.1"/>
    <property type="molecule type" value="Genomic_DNA"/>
</dbReference>
<sequence>MLSFFISYQKSFFYGKRFRYKNYEPRKNHPSCRWIDIYSGFSSQTKNFILVRFFKNVDWILYRLTVMRVKTSLKGKAD</sequence>
<reference evidence="1 2" key="1">
    <citation type="journal article" date="2015" name="PLoS Negl. Trop. Dis.">
        <title>Distribution of Plasmids in Distinct Leptospira Pathogenic Species.</title>
        <authorList>
            <person name="Wang Y."/>
            <person name="Zhuang X."/>
            <person name="Zhong Y."/>
            <person name="Zhang C."/>
            <person name="Zhang Y."/>
            <person name="Zeng L."/>
            <person name="Zhu Y."/>
            <person name="He P."/>
            <person name="Dong K."/>
            <person name="Pal U."/>
            <person name="Guo X."/>
            <person name="Qin J."/>
        </authorList>
    </citation>
    <scope>NUCLEOTIDE SEQUENCE [LARGE SCALE GENOMIC DNA]</scope>
    <source>
        <strain evidence="1 2">56604</strain>
    </source>
</reference>
<evidence type="ECO:0000313" key="2">
    <source>
        <dbReference type="Proteomes" id="UP000058857"/>
    </source>
</evidence>
<evidence type="ECO:0000313" key="1">
    <source>
        <dbReference type="EMBL" id="ALO27454.1"/>
    </source>
</evidence>
<organism evidence="1">
    <name type="scientific">Leptospira borgpetersenii serovar Ballum</name>
    <dbReference type="NCBI Taxonomy" id="280505"/>
    <lineage>
        <taxon>Bacteria</taxon>
        <taxon>Pseudomonadati</taxon>
        <taxon>Spirochaetota</taxon>
        <taxon>Spirochaetia</taxon>
        <taxon>Leptospirales</taxon>
        <taxon>Leptospiraceae</taxon>
        <taxon>Leptospira</taxon>
    </lineage>
</organism>
<dbReference type="Proteomes" id="UP000058857">
    <property type="component" value="Chromosome 1"/>
</dbReference>
<protein>
    <submittedName>
        <fullName evidence="1">Uncharacterized protein</fullName>
    </submittedName>
</protein>
<gene>
    <name evidence="1" type="ORF">LBBP_03254</name>
</gene>
<accession>A0A0S2IUX0</accession>